<name>A0A5Q4YW33_9BURK</name>
<sequence length="289" mass="32771">MGNCRDFSGLVLEREIRFGLGVELLLLCGRRVRESGFAQPLHRASRHWRGRNQSFDGKATHLRRLDARYVLSERRDIRRCAVRYDGLQFQRDTRRGRRALPEHLQLGHVLDLRTDRFRSDGAQRTTRAAAARALLLKFMNPRLKFQLLRADFIADALHLGLYQGNDVIIAVTAIAMLAAHLAGLRCDSHCLFSLAGFVLAHGECFDADLPQPSGHSFKIGVQAVVFVTGHEDFAVDDYAPPAVLLHPHHDYRCFGFLLCGEVFKVFASHAVRSRLVIWKRCKLHNLEGL</sequence>
<proteinExistence type="predicted"/>
<accession>A0A5Q4YW33</accession>
<organism evidence="1 2">
    <name type="scientific">Paraburkholderia dioscoreae</name>
    <dbReference type="NCBI Taxonomy" id="2604047"/>
    <lineage>
        <taxon>Bacteria</taxon>
        <taxon>Pseudomonadati</taxon>
        <taxon>Pseudomonadota</taxon>
        <taxon>Betaproteobacteria</taxon>
        <taxon>Burkholderiales</taxon>
        <taxon>Burkholderiaceae</taxon>
        <taxon>Paraburkholderia</taxon>
    </lineage>
</organism>
<gene>
    <name evidence="1" type="ORF">PDMSB3_3404</name>
</gene>
<dbReference type="KEGG" id="pdio:PDMSB3_3404"/>
<evidence type="ECO:0000313" key="2">
    <source>
        <dbReference type="Proteomes" id="UP000325811"/>
    </source>
</evidence>
<protein>
    <submittedName>
        <fullName evidence="1">Uncharacterized protein</fullName>
    </submittedName>
</protein>
<reference evidence="1 2" key="1">
    <citation type="submission" date="2019-08" db="EMBL/GenBank/DDBJ databases">
        <authorList>
            <person name="Herpell B J."/>
        </authorList>
    </citation>
    <scope>NUCLEOTIDE SEQUENCE [LARGE SCALE GENOMIC DNA]</scope>
    <source>
        <strain evidence="2">Msb3</strain>
    </source>
</reference>
<dbReference type="Proteomes" id="UP000325811">
    <property type="component" value="Chromosome I"/>
</dbReference>
<evidence type="ECO:0000313" key="1">
    <source>
        <dbReference type="EMBL" id="VVD29860.1"/>
    </source>
</evidence>
<keyword evidence="2" id="KW-1185">Reference proteome</keyword>
<dbReference type="EMBL" id="LR699553">
    <property type="protein sequence ID" value="VVD29860.1"/>
    <property type="molecule type" value="Genomic_DNA"/>
</dbReference>
<dbReference type="AlphaFoldDB" id="A0A5Q4YW33"/>